<name>A0ABS8TEG1_DATST</name>
<comment type="caution">
    <text evidence="1">The sequence shown here is derived from an EMBL/GenBank/DDBJ whole genome shotgun (WGS) entry which is preliminary data.</text>
</comment>
<sequence>MIDDAATGLPVPPPIVVADTSHSPIVVVADTSFLISQLATGHGCREMETLEENQTWSLVENPLGCMIIESKWVYSVKLTVVGKIDCYKACLVSQG</sequence>
<evidence type="ECO:0000313" key="2">
    <source>
        <dbReference type="Proteomes" id="UP000823775"/>
    </source>
</evidence>
<reference evidence="1 2" key="1">
    <citation type="journal article" date="2021" name="BMC Genomics">
        <title>Datura genome reveals duplications of psychoactive alkaloid biosynthetic genes and high mutation rate following tissue culture.</title>
        <authorList>
            <person name="Rajewski A."/>
            <person name="Carter-House D."/>
            <person name="Stajich J."/>
            <person name="Litt A."/>
        </authorList>
    </citation>
    <scope>NUCLEOTIDE SEQUENCE [LARGE SCALE GENOMIC DNA]</scope>
    <source>
        <strain evidence="1">AR-01</strain>
    </source>
</reference>
<gene>
    <name evidence="1" type="ORF">HAX54_008213</name>
</gene>
<dbReference type="EMBL" id="JACEIK010001422">
    <property type="protein sequence ID" value="MCD7469285.1"/>
    <property type="molecule type" value="Genomic_DNA"/>
</dbReference>
<protein>
    <submittedName>
        <fullName evidence="1">Uncharacterized protein</fullName>
    </submittedName>
</protein>
<organism evidence="1 2">
    <name type="scientific">Datura stramonium</name>
    <name type="common">Jimsonweed</name>
    <name type="synonym">Common thornapple</name>
    <dbReference type="NCBI Taxonomy" id="4076"/>
    <lineage>
        <taxon>Eukaryota</taxon>
        <taxon>Viridiplantae</taxon>
        <taxon>Streptophyta</taxon>
        <taxon>Embryophyta</taxon>
        <taxon>Tracheophyta</taxon>
        <taxon>Spermatophyta</taxon>
        <taxon>Magnoliopsida</taxon>
        <taxon>eudicotyledons</taxon>
        <taxon>Gunneridae</taxon>
        <taxon>Pentapetalae</taxon>
        <taxon>asterids</taxon>
        <taxon>lamiids</taxon>
        <taxon>Solanales</taxon>
        <taxon>Solanaceae</taxon>
        <taxon>Solanoideae</taxon>
        <taxon>Datureae</taxon>
        <taxon>Datura</taxon>
    </lineage>
</organism>
<proteinExistence type="predicted"/>
<accession>A0ABS8TEG1</accession>
<evidence type="ECO:0000313" key="1">
    <source>
        <dbReference type="EMBL" id="MCD7469285.1"/>
    </source>
</evidence>
<keyword evidence="2" id="KW-1185">Reference proteome</keyword>
<dbReference type="Proteomes" id="UP000823775">
    <property type="component" value="Unassembled WGS sequence"/>
</dbReference>